<accession>S7TFL8</accession>
<dbReference type="AlphaFoldDB" id="S7TFL8"/>
<dbReference type="EMBL" id="ATHI01000003">
    <property type="protein sequence ID" value="EPR35546.1"/>
    <property type="molecule type" value="Genomic_DNA"/>
</dbReference>
<dbReference type="InterPro" id="IPR030906">
    <property type="entry name" value="Surf_polysacc"/>
</dbReference>
<dbReference type="eggNOG" id="COG0438">
    <property type="taxonomic scope" value="Bacteria"/>
</dbReference>
<reference evidence="1 2" key="1">
    <citation type="journal article" date="2013" name="Genome Announc.">
        <title>Draft genome sequences for three mercury-methylating, sulfate-reducing bacteria.</title>
        <authorList>
            <person name="Brown S.D."/>
            <person name="Hurt R.A.Jr."/>
            <person name="Gilmour C.C."/>
            <person name="Elias D.A."/>
        </authorList>
    </citation>
    <scope>NUCLEOTIDE SEQUENCE [LARGE SCALE GENOMIC DNA]</scope>
    <source>
        <strain evidence="1 2">DSM 16529</strain>
    </source>
</reference>
<comment type="caution">
    <text evidence="1">The sequence shown here is derived from an EMBL/GenBank/DDBJ whole genome shotgun (WGS) entry which is preliminary data.</text>
</comment>
<gene>
    <name evidence="1" type="ORF">dsat_1887</name>
</gene>
<dbReference type="STRING" id="1121439.dsat_1887"/>
<evidence type="ECO:0000313" key="2">
    <source>
        <dbReference type="Proteomes" id="UP000014975"/>
    </source>
</evidence>
<keyword evidence="2" id="KW-1185">Reference proteome</keyword>
<organism evidence="1 2">
    <name type="scientific">Alkalidesulfovibrio alkalitolerans DSM 16529</name>
    <dbReference type="NCBI Taxonomy" id="1121439"/>
    <lineage>
        <taxon>Bacteria</taxon>
        <taxon>Pseudomonadati</taxon>
        <taxon>Thermodesulfobacteriota</taxon>
        <taxon>Desulfovibrionia</taxon>
        <taxon>Desulfovibrionales</taxon>
        <taxon>Desulfovibrionaceae</taxon>
        <taxon>Alkalidesulfovibrio</taxon>
    </lineage>
</organism>
<dbReference type="SUPFAM" id="SSF53756">
    <property type="entry name" value="UDP-Glycosyltransferase/glycogen phosphorylase"/>
    <property type="match status" value="1"/>
</dbReference>
<dbReference type="NCBIfam" id="TIGR04396">
    <property type="entry name" value="surf_polysacc"/>
    <property type="match status" value="1"/>
</dbReference>
<dbReference type="RefSeq" id="WP_020885773.1">
    <property type="nucleotide sequence ID" value="NZ_ATHI01000003.1"/>
</dbReference>
<dbReference type="Proteomes" id="UP000014975">
    <property type="component" value="Unassembled WGS sequence"/>
</dbReference>
<sequence length="466" mass="51767">MASPCLYIPVETKVREFDAKTLLACFAAEAGFEVVLGGQMELMAHMPLARPGFYLEKGIAPTRLEAVEQLCAAGHKVVSWCEEGLVTLDPSVYVRDRVSAELLDRLTFFCAWGDEHSNIITEAHPRFATKIVRAGNPRFDILREPFNAVFADRVRELRSRFGDFILVNTNFGFYNNFLGESFFLEKMMRGHGRITGPEHERFLTGMLDHIKGCFEAFAEAVPALAALFPDRTIVLRPHPSENHDRWREIVEGVRNVTVVHEGNVVPWLMACSALVHNSCTTAVEMAALGRRAVAYRPRVSEDFEPALPALVSESAFTLDQLKTAVAVAVQGADTFAGGEPLLEHYVSGYQGKYSCEILVSALWRAARDAGPSSWRVGQRLRWHSRSSYQRILHAVSRLMGRQDRLEAYKKQKFPGLEEAEVRALIALYANASGRFGSLGVSGMPNVPRAVRIRAQDSEGGVRAASV</sequence>
<dbReference type="OrthoDB" id="5430637at2"/>
<name>S7TFL8_9BACT</name>
<dbReference type="PATRIC" id="fig|1121439.3.peg.274"/>
<evidence type="ECO:0000313" key="1">
    <source>
        <dbReference type="EMBL" id="EPR35546.1"/>
    </source>
</evidence>
<protein>
    <submittedName>
        <fullName evidence="1">Uncharacterized protein</fullName>
    </submittedName>
</protein>
<proteinExistence type="predicted"/>